<accession>A0A2N1J0A3</accession>
<keyword evidence="1" id="KW-0472">Membrane</keyword>
<name>A0A2N1J0A3_9BACT</name>
<feature type="transmembrane region" description="Helical" evidence="1">
    <location>
        <begin position="20"/>
        <end position="41"/>
    </location>
</feature>
<dbReference type="OrthoDB" id="5349313at2"/>
<reference evidence="2 3" key="1">
    <citation type="submission" date="2017-09" db="EMBL/GenBank/DDBJ databases">
        <title>Genomics of the genus Arcobacter.</title>
        <authorList>
            <person name="Perez-Cataluna A."/>
            <person name="Figueras M.J."/>
            <person name="Salas-Masso N."/>
        </authorList>
    </citation>
    <scope>NUCLEOTIDE SEQUENCE [LARGE SCALE GENOMIC DNA]</scope>
    <source>
        <strain evidence="2 3">DSM 18005</strain>
    </source>
</reference>
<sequence length="192" mass="22741">MKEIEYFYNIIYYFFYRAIIKLFIGIDFILMPIVKIFYFFINKIPSIRKYYVTKENNDPLDVAIKRTKKVTENPKLGLGTMIGASGPMLITFFLYMSIYHIILYLFFPTFQDNFGYVVTIVAILAFLTDVILCQKDDKGEKYIKEFNKRKGWWRTKWKIITILTLFLSLWFCLSTSSIGSIGRFLISLHSNI</sequence>
<keyword evidence="1" id="KW-0812">Transmembrane</keyword>
<protein>
    <submittedName>
        <fullName evidence="2">Uncharacterized protein</fullName>
    </submittedName>
</protein>
<proteinExistence type="predicted"/>
<feature type="transmembrane region" description="Helical" evidence="1">
    <location>
        <begin position="76"/>
        <end position="107"/>
    </location>
</feature>
<feature type="transmembrane region" description="Helical" evidence="1">
    <location>
        <begin position="159"/>
        <end position="186"/>
    </location>
</feature>
<dbReference type="AlphaFoldDB" id="A0A2N1J0A3"/>
<evidence type="ECO:0000313" key="2">
    <source>
        <dbReference type="EMBL" id="PKI79924.1"/>
    </source>
</evidence>
<organism evidence="2 3">
    <name type="scientific">Malaciobacter halophilus</name>
    <dbReference type="NCBI Taxonomy" id="197482"/>
    <lineage>
        <taxon>Bacteria</taxon>
        <taxon>Pseudomonadati</taxon>
        <taxon>Campylobacterota</taxon>
        <taxon>Epsilonproteobacteria</taxon>
        <taxon>Campylobacterales</taxon>
        <taxon>Arcobacteraceae</taxon>
        <taxon>Malaciobacter</taxon>
    </lineage>
</organism>
<comment type="caution">
    <text evidence="2">The sequence shown here is derived from an EMBL/GenBank/DDBJ whole genome shotgun (WGS) entry which is preliminary data.</text>
</comment>
<keyword evidence="1" id="KW-1133">Transmembrane helix</keyword>
<gene>
    <name evidence="2" type="ORF">CP960_12070</name>
</gene>
<dbReference type="Proteomes" id="UP000233248">
    <property type="component" value="Unassembled WGS sequence"/>
</dbReference>
<dbReference type="EMBL" id="NXIF01000051">
    <property type="protein sequence ID" value="PKI79924.1"/>
    <property type="molecule type" value="Genomic_DNA"/>
</dbReference>
<dbReference type="KEGG" id="ahs:AHALO_2607"/>
<keyword evidence="3" id="KW-1185">Reference proteome</keyword>
<evidence type="ECO:0000313" key="3">
    <source>
        <dbReference type="Proteomes" id="UP000233248"/>
    </source>
</evidence>
<dbReference type="RefSeq" id="WP_101185740.1">
    <property type="nucleotide sequence ID" value="NZ_CP031218.1"/>
</dbReference>
<feature type="transmembrane region" description="Helical" evidence="1">
    <location>
        <begin position="113"/>
        <end position="132"/>
    </location>
</feature>
<evidence type="ECO:0000256" key="1">
    <source>
        <dbReference type="SAM" id="Phobius"/>
    </source>
</evidence>